<proteinExistence type="predicted"/>
<organism evidence="1 2">
    <name type="scientific">Bifidobacterium oedipodis</name>
    <dbReference type="NCBI Taxonomy" id="2675322"/>
    <lineage>
        <taxon>Bacteria</taxon>
        <taxon>Bacillati</taxon>
        <taxon>Actinomycetota</taxon>
        <taxon>Actinomycetes</taxon>
        <taxon>Bifidobacteriales</taxon>
        <taxon>Bifidobacteriaceae</taxon>
        <taxon>Bifidobacterium</taxon>
    </lineage>
</organism>
<accession>A0A7Y0EP55</accession>
<evidence type="ECO:0000313" key="1">
    <source>
        <dbReference type="EMBL" id="NMM93846.1"/>
    </source>
</evidence>
<dbReference type="Proteomes" id="UP000532194">
    <property type="component" value="Unassembled WGS sequence"/>
</dbReference>
<dbReference type="Pfam" id="PF20310">
    <property type="entry name" value="HTH_Tnp_2"/>
    <property type="match status" value="1"/>
</dbReference>
<dbReference type="EMBL" id="JAAIII010000003">
    <property type="protein sequence ID" value="NMM93846.1"/>
    <property type="molecule type" value="Genomic_DNA"/>
</dbReference>
<name>A0A7Y0EP55_9BIFI</name>
<comment type="caution">
    <text evidence="1">The sequence shown here is derived from an EMBL/GenBank/DDBJ whole genome shotgun (WGS) entry which is preliminary data.</text>
</comment>
<evidence type="ECO:0000313" key="2">
    <source>
        <dbReference type="Proteomes" id="UP000532194"/>
    </source>
</evidence>
<sequence length="131" mass="14902">MSRQAFSPDQVRYLRTLPAVRNVSETRITYDEAFRRRATARYLAGDSPTRIFRDAGLDPEIVGHKRIERALARWKQSVDPAEDLGDDTDADVMFIGDFDPKGQLIAKQALRIEMLEHQVAVLKAKLAQMES</sequence>
<dbReference type="RefSeq" id="WP_169171900.1">
    <property type="nucleotide sequence ID" value="NZ_JAAIII010000003.1"/>
</dbReference>
<gene>
    <name evidence="1" type="ORF">G1C95_1033</name>
</gene>
<reference evidence="1 2" key="1">
    <citation type="submission" date="2020-02" db="EMBL/GenBank/DDBJ databases">
        <title>Characterization of phylogenetic diversity of novel bifidobacterial species isolated in Czech ZOOs.</title>
        <authorList>
            <person name="Lugli G.A."/>
            <person name="Vera N.B."/>
            <person name="Ventura M."/>
        </authorList>
    </citation>
    <scope>NUCLEOTIDE SEQUENCE [LARGE SCALE GENOMIC DNA]</scope>
    <source>
        <strain evidence="1 2">DSM 109957</strain>
    </source>
</reference>
<keyword evidence="2" id="KW-1185">Reference proteome</keyword>
<protein>
    <submittedName>
        <fullName evidence="1">Uncharacterized protein</fullName>
    </submittedName>
</protein>
<dbReference type="AlphaFoldDB" id="A0A7Y0EP55"/>
<dbReference type="InterPro" id="IPR046929">
    <property type="entry name" value="HTH_Tnp"/>
</dbReference>